<name>A0AAE0XT95_9GAST</name>
<gene>
    <name evidence="1" type="ORF">RRG08_028784</name>
</gene>
<dbReference type="AlphaFoldDB" id="A0AAE0XT95"/>
<protein>
    <submittedName>
        <fullName evidence="1">Uncharacterized protein</fullName>
    </submittedName>
</protein>
<sequence>MLLRQASLFMSLGFEIETSRYLAQHFAESVRWKDADSKLKSSDFCVKCLCVINTCEGQVRPLQSKVTDATAG</sequence>
<dbReference type="Proteomes" id="UP001283361">
    <property type="component" value="Unassembled WGS sequence"/>
</dbReference>
<evidence type="ECO:0000313" key="2">
    <source>
        <dbReference type="Proteomes" id="UP001283361"/>
    </source>
</evidence>
<evidence type="ECO:0000313" key="1">
    <source>
        <dbReference type="EMBL" id="KAK3709748.1"/>
    </source>
</evidence>
<accession>A0AAE0XT95</accession>
<organism evidence="1 2">
    <name type="scientific">Elysia crispata</name>
    <name type="common">lettuce slug</name>
    <dbReference type="NCBI Taxonomy" id="231223"/>
    <lineage>
        <taxon>Eukaryota</taxon>
        <taxon>Metazoa</taxon>
        <taxon>Spiralia</taxon>
        <taxon>Lophotrochozoa</taxon>
        <taxon>Mollusca</taxon>
        <taxon>Gastropoda</taxon>
        <taxon>Heterobranchia</taxon>
        <taxon>Euthyneura</taxon>
        <taxon>Panpulmonata</taxon>
        <taxon>Sacoglossa</taxon>
        <taxon>Placobranchoidea</taxon>
        <taxon>Plakobranchidae</taxon>
        <taxon>Elysia</taxon>
    </lineage>
</organism>
<proteinExistence type="predicted"/>
<keyword evidence="2" id="KW-1185">Reference proteome</keyword>
<comment type="caution">
    <text evidence="1">The sequence shown here is derived from an EMBL/GenBank/DDBJ whole genome shotgun (WGS) entry which is preliminary data.</text>
</comment>
<dbReference type="EMBL" id="JAWDGP010007653">
    <property type="protein sequence ID" value="KAK3709748.1"/>
    <property type="molecule type" value="Genomic_DNA"/>
</dbReference>
<reference evidence="1" key="1">
    <citation type="journal article" date="2023" name="G3 (Bethesda)">
        <title>A reference genome for the long-term kleptoplast-retaining sea slug Elysia crispata morphotype clarki.</title>
        <authorList>
            <person name="Eastman K.E."/>
            <person name="Pendleton A.L."/>
            <person name="Shaikh M.A."/>
            <person name="Suttiyut T."/>
            <person name="Ogas R."/>
            <person name="Tomko P."/>
            <person name="Gavelis G."/>
            <person name="Widhalm J.R."/>
            <person name="Wisecaver J.H."/>
        </authorList>
    </citation>
    <scope>NUCLEOTIDE SEQUENCE</scope>
    <source>
        <strain evidence="1">ECLA1</strain>
    </source>
</reference>